<dbReference type="Proteomes" id="UP001139000">
    <property type="component" value="Unassembled WGS sequence"/>
</dbReference>
<gene>
    <name evidence="5" type="ORF">LXM26_24660</name>
</gene>
<dbReference type="RefSeq" id="WP_234657678.1">
    <property type="nucleotide sequence ID" value="NZ_CP094997.1"/>
</dbReference>
<keyword evidence="2" id="KW-0805">Transcription regulation</keyword>
<evidence type="ECO:0000256" key="1">
    <source>
        <dbReference type="ARBA" id="ARBA00011046"/>
    </source>
</evidence>
<dbReference type="GO" id="GO:0003677">
    <property type="term" value="F:DNA binding"/>
    <property type="evidence" value="ECO:0007669"/>
    <property type="project" value="UniProtKB-KW"/>
</dbReference>
<dbReference type="SUPFAM" id="SSF46785">
    <property type="entry name" value="Winged helix' DNA-binding domain"/>
    <property type="match status" value="1"/>
</dbReference>
<dbReference type="InterPro" id="IPR036390">
    <property type="entry name" value="WH_DNA-bd_sf"/>
</dbReference>
<protein>
    <submittedName>
        <fullName evidence="5">BlaI/MecI/CopY family transcriptional regulator</fullName>
    </submittedName>
</protein>
<dbReference type="Pfam" id="PF03965">
    <property type="entry name" value="Penicillinase_R"/>
    <property type="match status" value="1"/>
</dbReference>
<keyword evidence="6" id="KW-1185">Reference proteome</keyword>
<dbReference type="AlphaFoldDB" id="A0A9X1PPV0"/>
<name>A0A9X1PPV0_9BACT</name>
<organism evidence="5 6">
    <name type="scientific">Dyadobacter chenwenxiniae</name>
    <dbReference type="NCBI Taxonomy" id="2906456"/>
    <lineage>
        <taxon>Bacteria</taxon>
        <taxon>Pseudomonadati</taxon>
        <taxon>Bacteroidota</taxon>
        <taxon>Cytophagia</taxon>
        <taxon>Cytophagales</taxon>
        <taxon>Spirosomataceae</taxon>
        <taxon>Dyadobacter</taxon>
    </lineage>
</organism>
<dbReference type="GO" id="GO:0045892">
    <property type="term" value="P:negative regulation of DNA-templated transcription"/>
    <property type="evidence" value="ECO:0007669"/>
    <property type="project" value="InterPro"/>
</dbReference>
<keyword evidence="3" id="KW-0238">DNA-binding</keyword>
<evidence type="ECO:0000256" key="4">
    <source>
        <dbReference type="ARBA" id="ARBA00023163"/>
    </source>
</evidence>
<dbReference type="Gene3D" id="1.10.10.10">
    <property type="entry name" value="Winged helix-like DNA-binding domain superfamily/Winged helix DNA-binding domain"/>
    <property type="match status" value="1"/>
</dbReference>
<sequence>METKDLTKAEEQLMQVLWKMQRAFIREIIDQMPEPKPVHSSVSTIMRVLETKGLVGYDAFGKSHRYYPLISREEYKRFQLMKLMGNYFDNSAQKLFSFFIDEQKIPEDDVKEINKMLLTLKDQQSGK</sequence>
<evidence type="ECO:0000256" key="2">
    <source>
        <dbReference type="ARBA" id="ARBA00023015"/>
    </source>
</evidence>
<evidence type="ECO:0000313" key="5">
    <source>
        <dbReference type="EMBL" id="MCF0064726.1"/>
    </source>
</evidence>
<keyword evidence="4" id="KW-0804">Transcription</keyword>
<comment type="similarity">
    <text evidence="1">Belongs to the BlaI transcriptional regulatory family.</text>
</comment>
<dbReference type="Gene3D" id="1.10.4040.10">
    <property type="entry name" value="Penicillinase repressor domain"/>
    <property type="match status" value="1"/>
</dbReference>
<dbReference type="InterPro" id="IPR005650">
    <property type="entry name" value="BlaI_family"/>
</dbReference>
<reference evidence="5" key="1">
    <citation type="submission" date="2021-12" db="EMBL/GenBank/DDBJ databases">
        <title>Novel species in genus Dyadobacter.</title>
        <authorList>
            <person name="Ma C."/>
        </authorList>
    </citation>
    <scope>NUCLEOTIDE SEQUENCE</scope>
    <source>
        <strain evidence="5">LJ419</strain>
    </source>
</reference>
<evidence type="ECO:0000313" key="6">
    <source>
        <dbReference type="Proteomes" id="UP001139000"/>
    </source>
</evidence>
<accession>A0A9X1PPV0</accession>
<dbReference type="PIRSF" id="PIRSF019455">
    <property type="entry name" value="CopR_AtkY"/>
    <property type="match status" value="1"/>
</dbReference>
<evidence type="ECO:0000256" key="3">
    <source>
        <dbReference type="ARBA" id="ARBA00023125"/>
    </source>
</evidence>
<comment type="caution">
    <text evidence="5">The sequence shown here is derived from an EMBL/GenBank/DDBJ whole genome shotgun (WGS) entry which is preliminary data.</text>
</comment>
<proteinExistence type="inferred from homology"/>
<dbReference type="InterPro" id="IPR036388">
    <property type="entry name" value="WH-like_DNA-bd_sf"/>
</dbReference>
<dbReference type="EMBL" id="JAJTTC010000008">
    <property type="protein sequence ID" value="MCF0064726.1"/>
    <property type="molecule type" value="Genomic_DNA"/>
</dbReference>